<evidence type="ECO:0000313" key="2">
    <source>
        <dbReference type="EMBL" id="MDH5835359.1"/>
    </source>
</evidence>
<gene>
    <name evidence="2" type="ORF">QFW81_15710</name>
</gene>
<keyword evidence="1" id="KW-0175">Coiled coil</keyword>
<sequence>MAANGSAQRISREALYRAVWSEPIKTVATRLDISDVALAKTCRKHLVPIPPRGHWAKVQSGKRVFRPALPARGLGMPDLVCPGRGRYWRQSIPDAELIDAEIPPPPEFSEPVEELVARVSRLVGKVTMVRDLRAPHGLVAGLLRREEDARKRYSYRSDRPLFASPFEQRRLRILSSIFAALGRCGMKGALSGNDPSDFGAHIGEQYVGFHLDHPHQRGRSGYRTSEELVRPATEKLVLRIAASYEGLQGIRSEWLDQPGDRVESHLQQIVVSLIVLGEMRYRFGERHRFEWLTNRKADLIEQARRQREEEARQARERRIRAEKARVDRLLGEALALRQARDIRAYVEEVRAISINSGSRVPAELEAWSAWALAQAARIDPVLSGAYLRGITDEGRDSEGETCQAGSR</sequence>
<dbReference type="Proteomes" id="UP001156873">
    <property type="component" value="Unassembled WGS sequence"/>
</dbReference>
<proteinExistence type="predicted"/>
<organism evidence="2 3">
    <name type="scientific">Luteimonas kalidii</name>
    <dbReference type="NCBI Taxonomy" id="3042025"/>
    <lineage>
        <taxon>Bacteria</taxon>
        <taxon>Pseudomonadati</taxon>
        <taxon>Pseudomonadota</taxon>
        <taxon>Gammaproteobacteria</taxon>
        <taxon>Lysobacterales</taxon>
        <taxon>Lysobacteraceae</taxon>
        <taxon>Luteimonas</taxon>
    </lineage>
</organism>
<comment type="caution">
    <text evidence="2">The sequence shown here is derived from an EMBL/GenBank/DDBJ whole genome shotgun (WGS) entry which is preliminary data.</text>
</comment>
<protein>
    <submittedName>
        <fullName evidence="2">Uncharacterized protein</fullName>
    </submittedName>
</protein>
<evidence type="ECO:0000256" key="1">
    <source>
        <dbReference type="SAM" id="Coils"/>
    </source>
</evidence>
<evidence type="ECO:0000313" key="3">
    <source>
        <dbReference type="Proteomes" id="UP001156873"/>
    </source>
</evidence>
<feature type="coiled-coil region" evidence="1">
    <location>
        <begin position="296"/>
        <end position="325"/>
    </location>
</feature>
<name>A0ABT6JXC9_9GAMM</name>
<keyword evidence="3" id="KW-1185">Reference proteome</keyword>
<reference evidence="2 3" key="1">
    <citation type="submission" date="2023-04" db="EMBL/GenBank/DDBJ databases">
        <title>Luteimonas sp. M1R5S59.</title>
        <authorList>
            <person name="Sun J.-Q."/>
        </authorList>
    </citation>
    <scope>NUCLEOTIDE SEQUENCE [LARGE SCALE GENOMIC DNA]</scope>
    <source>
        <strain evidence="2 3">M1R5S59</strain>
    </source>
</reference>
<accession>A0ABT6JXC9</accession>
<dbReference type="RefSeq" id="WP_280580104.1">
    <property type="nucleotide sequence ID" value="NZ_JARXRO010000020.1"/>
</dbReference>
<dbReference type="EMBL" id="JARXRO010000020">
    <property type="protein sequence ID" value="MDH5835359.1"/>
    <property type="molecule type" value="Genomic_DNA"/>
</dbReference>